<dbReference type="Gene3D" id="3.90.470.20">
    <property type="entry name" value="4'-phosphopantetheinyl transferase domain"/>
    <property type="match status" value="2"/>
</dbReference>
<comment type="caution">
    <text evidence="3">The sequence shown here is derived from an EMBL/GenBank/DDBJ whole genome shotgun (WGS) entry which is preliminary data.</text>
</comment>
<feature type="domain" description="4'-phosphopantetheinyl transferase" evidence="2">
    <location>
        <begin position="141"/>
        <end position="249"/>
    </location>
</feature>
<dbReference type="InterPro" id="IPR008278">
    <property type="entry name" value="4-PPantetheinyl_Trfase_dom"/>
</dbReference>
<organism evidence="3 4">
    <name type="scientific">Candidatus Desulfobia pelagia</name>
    <dbReference type="NCBI Taxonomy" id="2841692"/>
    <lineage>
        <taxon>Bacteria</taxon>
        <taxon>Pseudomonadati</taxon>
        <taxon>Thermodesulfobacteriota</taxon>
        <taxon>Desulfobulbia</taxon>
        <taxon>Desulfobulbales</taxon>
        <taxon>Desulfobulbaceae</taxon>
        <taxon>Candidatus Desulfobia</taxon>
    </lineage>
</organism>
<evidence type="ECO:0000256" key="1">
    <source>
        <dbReference type="ARBA" id="ARBA00022679"/>
    </source>
</evidence>
<keyword evidence="1 3" id="KW-0808">Transferase</keyword>
<protein>
    <submittedName>
        <fullName evidence="3">4'-phosphopantetheinyl transferase superfamily protein</fullName>
    </submittedName>
</protein>
<sequence>MISDITPLIAASFREEKNLVGKYALARVDISLLQEHIEKQNALLDIYLSREEKEVFCRFSYPKRKFEWLGGRIAAKYAAILYTSQILCENVTKTQWHSIEVSQDTHRKPFLKSSSDLLLTLPHISISHSHGLALGLASCHPCGVDVQEITRAIERVESRFVTPEEKKLLRNYFPDEEHTRKGLSLIWSAKEAIKKASTLQPLPGFLEISLKNAVKKDGYQLEMFFSRNKNQQSSFHRVFTILYDEYTLALTLNETKPC</sequence>
<gene>
    <name evidence="3" type="ORF">H8E41_09815</name>
</gene>
<dbReference type="Proteomes" id="UP000614424">
    <property type="component" value="Unassembled WGS sequence"/>
</dbReference>
<dbReference type="GO" id="GO:0000287">
    <property type="term" value="F:magnesium ion binding"/>
    <property type="evidence" value="ECO:0007669"/>
    <property type="project" value="InterPro"/>
</dbReference>
<evidence type="ECO:0000313" key="4">
    <source>
        <dbReference type="Proteomes" id="UP000614424"/>
    </source>
</evidence>
<dbReference type="EMBL" id="JACNJZ010000138">
    <property type="protein sequence ID" value="MBC8318191.1"/>
    <property type="molecule type" value="Genomic_DNA"/>
</dbReference>
<dbReference type="GO" id="GO:0008897">
    <property type="term" value="F:holo-[acyl-carrier-protein] synthase activity"/>
    <property type="evidence" value="ECO:0007669"/>
    <property type="project" value="InterPro"/>
</dbReference>
<proteinExistence type="predicted"/>
<dbReference type="InterPro" id="IPR037143">
    <property type="entry name" value="4-PPantetheinyl_Trfase_dom_sf"/>
</dbReference>
<dbReference type="SUPFAM" id="SSF56214">
    <property type="entry name" value="4'-phosphopantetheinyl transferase"/>
    <property type="match status" value="2"/>
</dbReference>
<dbReference type="Pfam" id="PF01648">
    <property type="entry name" value="ACPS"/>
    <property type="match status" value="1"/>
</dbReference>
<accession>A0A8J6NCG6</accession>
<evidence type="ECO:0000313" key="3">
    <source>
        <dbReference type="EMBL" id="MBC8318191.1"/>
    </source>
</evidence>
<evidence type="ECO:0000259" key="2">
    <source>
        <dbReference type="Pfam" id="PF01648"/>
    </source>
</evidence>
<name>A0A8J6NCG6_9BACT</name>
<dbReference type="AlphaFoldDB" id="A0A8J6NCG6"/>
<reference evidence="3 4" key="1">
    <citation type="submission" date="2020-08" db="EMBL/GenBank/DDBJ databases">
        <title>Bridging the membrane lipid divide: bacteria of the FCB group superphylum have the potential to synthesize archaeal ether lipids.</title>
        <authorList>
            <person name="Villanueva L."/>
            <person name="Von Meijenfeldt F.A.B."/>
            <person name="Westbye A.B."/>
            <person name="Yadav S."/>
            <person name="Hopmans E.C."/>
            <person name="Dutilh B.E."/>
            <person name="Sinninghe Damste J.S."/>
        </authorList>
    </citation>
    <scope>NUCLEOTIDE SEQUENCE [LARGE SCALE GENOMIC DNA]</scope>
    <source>
        <strain evidence="3">NIOZ-UU47</strain>
    </source>
</reference>